<dbReference type="Pfam" id="PF00627">
    <property type="entry name" value="UBA"/>
    <property type="match status" value="1"/>
</dbReference>
<dbReference type="PANTHER" id="PTHR13891">
    <property type="entry name" value="CYTOCHROME C OXIDASE ASSEMBLY FACTOR 7"/>
    <property type="match status" value="1"/>
</dbReference>
<dbReference type="CDD" id="cd01805">
    <property type="entry name" value="Ubl_Rad23"/>
    <property type="match status" value="1"/>
</dbReference>
<evidence type="ECO:0000256" key="2">
    <source>
        <dbReference type="ARBA" id="ARBA00022737"/>
    </source>
</evidence>
<dbReference type="InterPro" id="IPR004806">
    <property type="entry name" value="Rad23"/>
</dbReference>
<dbReference type="InterPro" id="IPR015360">
    <property type="entry name" value="XPC-bd"/>
</dbReference>
<dbReference type="EMBL" id="UYYA01003858">
    <property type="protein sequence ID" value="VDM56826.1"/>
    <property type="molecule type" value="Genomic_DNA"/>
</dbReference>
<feature type="compositionally biased region" description="Low complexity" evidence="3">
    <location>
        <begin position="82"/>
        <end position="95"/>
    </location>
</feature>
<dbReference type="STRING" id="334426.A0A0R3PKS5"/>
<dbReference type="InterPro" id="IPR011990">
    <property type="entry name" value="TPR-like_helical_dom_sf"/>
</dbReference>
<dbReference type="Gene3D" id="1.10.8.10">
    <property type="entry name" value="DNA helicase RuvA subunit, C-terminal domain"/>
    <property type="match status" value="1"/>
</dbReference>
<feature type="domain" description="Ubiquitin-like" evidence="5">
    <location>
        <begin position="2"/>
        <end position="79"/>
    </location>
</feature>
<dbReference type="OMA" id="AFWNPER"/>
<evidence type="ECO:0000313" key="7">
    <source>
        <dbReference type="Proteomes" id="UP000267027"/>
    </source>
</evidence>
<dbReference type="PRINTS" id="PR01839">
    <property type="entry name" value="RAD23PROTEIN"/>
</dbReference>
<reference evidence="8" key="1">
    <citation type="submission" date="2017-02" db="UniProtKB">
        <authorList>
            <consortium name="WormBaseParasite"/>
        </authorList>
    </citation>
    <scope>IDENTIFICATION</scope>
</reference>
<keyword evidence="7" id="KW-1185">Reference proteome</keyword>
<dbReference type="InterPro" id="IPR000626">
    <property type="entry name" value="Ubiquitin-like_dom"/>
</dbReference>
<dbReference type="GO" id="GO:0005758">
    <property type="term" value="C:mitochondrial intermembrane space"/>
    <property type="evidence" value="ECO:0007669"/>
    <property type="project" value="TreeGrafter"/>
</dbReference>
<feature type="region of interest" description="Disordered" evidence="3">
    <location>
        <begin position="81"/>
        <end position="126"/>
    </location>
</feature>
<dbReference type="GO" id="GO:0003684">
    <property type="term" value="F:damaged DNA binding"/>
    <property type="evidence" value="ECO:0007669"/>
    <property type="project" value="InterPro"/>
</dbReference>
<dbReference type="SUPFAM" id="SSF81901">
    <property type="entry name" value="HCP-like"/>
    <property type="match status" value="1"/>
</dbReference>
<comment type="similarity">
    <text evidence="1">Belongs to the hcp beta-lactamase family.</text>
</comment>
<protein>
    <submittedName>
        <fullName evidence="8">UBA domain-containing protein</fullName>
    </submittedName>
</protein>
<keyword evidence="2" id="KW-0677">Repeat</keyword>
<accession>A0A0R3PKS5</accession>
<dbReference type="GO" id="GO:0043161">
    <property type="term" value="P:proteasome-mediated ubiquitin-dependent protein catabolic process"/>
    <property type="evidence" value="ECO:0007669"/>
    <property type="project" value="InterPro"/>
</dbReference>
<gene>
    <name evidence="6" type="ORF">ACOC_LOCUS5241</name>
</gene>
<dbReference type="Gene3D" id="3.10.20.90">
    <property type="entry name" value="Phosphatidylinositol 3-kinase Catalytic Subunit, Chain A, domain 1"/>
    <property type="match status" value="1"/>
</dbReference>
<reference evidence="6 7" key="2">
    <citation type="submission" date="2018-11" db="EMBL/GenBank/DDBJ databases">
        <authorList>
            <consortium name="Pathogen Informatics"/>
        </authorList>
    </citation>
    <scope>NUCLEOTIDE SEQUENCE [LARGE SCALE GENOMIC DNA]</scope>
    <source>
        <strain evidence="6 7">Costa Rica</strain>
    </source>
</reference>
<dbReference type="Gene3D" id="1.25.40.10">
    <property type="entry name" value="Tetratricopeptide repeat domain"/>
    <property type="match status" value="1"/>
</dbReference>
<dbReference type="SMART" id="SM00671">
    <property type="entry name" value="SEL1"/>
    <property type="match status" value="2"/>
</dbReference>
<dbReference type="PROSITE" id="PS50030">
    <property type="entry name" value="UBA"/>
    <property type="match status" value="1"/>
</dbReference>
<sequence length="525" mass="58202">MPTITFRTITQLSFTMDLEPSLTVADVKKKIAEEKGSDYAVELQKLIYNGKILDDATTIEQVDIDPNKFVVVMLSRKKVVESTPTTAPADASSNPSPTPTAVPPVPTPGTGDTATSASELKSESTVGLTADQLSSVEAIQAMGYPRDQVVAALRAAFWNPERAVEYLLNGIPDEEQMPIDVGEEEESESGEGTASQLEALRQLPQMDELRNLVRSNPEILPSLIQQIAAVNPDLMEVIQNNQEEFLRILNAAPGSGTTQPSAETEAVSNPNPYSGRHVIDLTEQEAAAIQRIKSMGFRVPDGLIIEMDTEEAEKIQEERKEYVKNIGIEYRFGCYEEKRADSCQLLGEYMEAIEQNFKAAYTLFKTNCEERKYPKSCYKYGMYLLTGKECTPSLTKMVEPMQIACDGEVKQGCRACELEDGEACWLLSTWYMGSNQKFRIGSKREVKELDKKSLGSLERDMCKSLKYGIKACELGIPQSCANVARMYKLGDGIEKNLDEAKKYVDKATELIEIMKSRESTPGFTG</sequence>
<proteinExistence type="inferred from homology"/>
<evidence type="ECO:0000256" key="3">
    <source>
        <dbReference type="SAM" id="MobiDB-lite"/>
    </source>
</evidence>
<evidence type="ECO:0000256" key="1">
    <source>
        <dbReference type="ARBA" id="ARBA00008486"/>
    </source>
</evidence>
<dbReference type="GO" id="GO:0006289">
    <property type="term" value="P:nucleotide-excision repair"/>
    <property type="evidence" value="ECO:0007669"/>
    <property type="project" value="InterPro"/>
</dbReference>
<organism evidence="8">
    <name type="scientific">Angiostrongylus costaricensis</name>
    <name type="common">Nematode worm</name>
    <dbReference type="NCBI Taxonomy" id="334426"/>
    <lineage>
        <taxon>Eukaryota</taxon>
        <taxon>Metazoa</taxon>
        <taxon>Ecdysozoa</taxon>
        <taxon>Nematoda</taxon>
        <taxon>Chromadorea</taxon>
        <taxon>Rhabditida</taxon>
        <taxon>Rhabditina</taxon>
        <taxon>Rhabditomorpha</taxon>
        <taxon>Strongyloidea</taxon>
        <taxon>Metastrongylidae</taxon>
        <taxon>Angiostrongylus</taxon>
    </lineage>
</organism>
<dbReference type="Pfam" id="PF00240">
    <property type="entry name" value="ubiquitin"/>
    <property type="match status" value="1"/>
</dbReference>
<dbReference type="InterPro" id="IPR006597">
    <property type="entry name" value="Sel1-like"/>
</dbReference>
<name>A0A0R3PKS5_ANGCS</name>
<dbReference type="InterPro" id="IPR036353">
    <property type="entry name" value="XPC-bd_sf"/>
</dbReference>
<dbReference type="Pfam" id="PF08238">
    <property type="entry name" value="Sel1"/>
    <property type="match status" value="3"/>
</dbReference>
<dbReference type="SMART" id="SM00213">
    <property type="entry name" value="UBQ"/>
    <property type="match status" value="1"/>
</dbReference>
<dbReference type="PANTHER" id="PTHR13891:SF1">
    <property type="entry name" value="CYTOCHROME C OXIDASE ASSEMBLY FACTOR 7"/>
    <property type="match status" value="1"/>
</dbReference>
<evidence type="ECO:0000313" key="6">
    <source>
        <dbReference type="EMBL" id="VDM56826.1"/>
    </source>
</evidence>
<dbReference type="OrthoDB" id="419317at2759"/>
<dbReference type="Gene3D" id="1.10.10.540">
    <property type="entry name" value="XPC-binding domain"/>
    <property type="match status" value="1"/>
</dbReference>
<evidence type="ECO:0000313" key="8">
    <source>
        <dbReference type="WBParaSite" id="ACOC_0000524001-mRNA-1"/>
    </source>
</evidence>
<dbReference type="Proteomes" id="UP000267027">
    <property type="component" value="Unassembled WGS sequence"/>
</dbReference>
<dbReference type="InterPro" id="IPR015940">
    <property type="entry name" value="UBA"/>
</dbReference>
<dbReference type="SUPFAM" id="SSF54236">
    <property type="entry name" value="Ubiquitin-like"/>
    <property type="match status" value="1"/>
</dbReference>
<dbReference type="InterPro" id="IPR040239">
    <property type="entry name" value="HcpB-like"/>
</dbReference>
<dbReference type="PROSITE" id="PS50053">
    <property type="entry name" value="UBIQUITIN_2"/>
    <property type="match status" value="1"/>
</dbReference>
<dbReference type="FunFam" id="1.10.8.10:FF:000003">
    <property type="entry name" value="UV excision repair protein RAD23 homolog"/>
    <property type="match status" value="1"/>
</dbReference>
<dbReference type="InterPro" id="IPR029071">
    <property type="entry name" value="Ubiquitin-like_domsf"/>
</dbReference>
<dbReference type="SMART" id="SM00165">
    <property type="entry name" value="UBA"/>
    <property type="match status" value="1"/>
</dbReference>
<dbReference type="WBParaSite" id="ACOC_0000524001-mRNA-1">
    <property type="protein sequence ID" value="ACOC_0000524001-mRNA-1"/>
    <property type="gene ID" value="ACOC_0000524001"/>
</dbReference>
<evidence type="ECO:0000259" key="4">
    <source>
        <dbReference type="PROSITE" id="PS50030"/>
    </source>
</evidence>
<dbReference type="SUPFAM" id="SSF101238">
    <property type="entry name" value="XPC-binding domain"/>
    <property type="match status" value="1"/>
</dbReference>
<dbReference type="InterPro" id="IPR009060">
    <property type="entry name" value="UBA-like_sf"/>
</dbReference>
<dbReference type="SUPFAM" id="SSF46934">
    <property type="entry name" value="UBA-like"/>
    <property type="match status" value="1"/>
</dbReference>
<feature type="domain" description="UBA" evidence="4">
    <location>
        <begin position="129"/>
        <end position="170"/>
    </location>
</feature>
<evidence type="ECO:0000259" key="5">
    <source>
        <dbReference type="PROSITE" id="PS50053"/>
    </source>
</evidence>
<dbReference type="AlphaFoldDB" id="A0A0R3PKS5"/>
<dbReference type="FunFam" id="3.10.20.90:FF:000254">
    <property type="entry name" value="UV excision repair protein Rad23"/>
    <property type="match status" value="1"/>
</dbReference>
<feature type="compositionally biased region" description="Polar residues" evidence="3">
    <location>
        <begin position="116"/>
        <end position="126"/>
    </location>
</feature>
<feature type="compositionally biased region" description="Pro residues" evidence="3">
    <location>
        <begin position="96"/>
        <end position="107"/>
    </location>
</feature>
<dbReference type="Pfam" id="PF09280">
    <property type="entry name" value="XPC-binding"/>
    <property type="match status" value="1"/>
</dbReference>
<dbReference type="CDD" id="cd14280">
    <property type="entry name" value="UBA1_Rad23_like"/>
    <property type="match status" value="1"/>
</dbReference>